<dbReference type="EMBL" id="LT598452">
    <property type="protein sequence ID" value="SCU99868.1"/>
    <property type="molecule type" value="Genomic_DNA"/>
</dbReference>
<evidence type="ECO:0000256" key="7">
    <source>
        <dbReference type="ARBA" id="ARBA00022989"/>
    </source>
</evidence>
<keyword evidence="12" id="KW-1185">Reference proteome</keyword>
<evidence type="ECO:0000256" key="10">
    <source>
        <dbReference type="SAM" id="Phobius"/>
    </source>
</evidence>
<evidence type="ECO:0000256" key="4">
    <source>
        <dbReference type="ARBA" id="ARBA00022679"/>
    </source>
</evidence>
<dbReference type="PANTHER" id="PTHR31392:SF1">
    <property type="entry name" value="ALPHA-1,3-MANNOSYLTRANSFERASE MNN1-RELATED"/>
    <property type="match status" value="1"/>
</dbReference>
<comment type="similarity">
    <text evidence="2">Belongs to the MNN1/MNT family.</text>
</comment>
<keyword evidence="7 10" id="KW-1133">Transmembrane helix</keyword>
<keyword evidence="6" id="KW-0735">Signal-anchor</keyword>
<evidence type="ECO:0000256" key="3">
    <source>
        <dbReference type="ARBA" id="ARBA00022676"/>
    </source>
</evidence>
<evidence type="ECO:0000256" key="6">
    <source>
        <dbReference type="ARBA" id="ARBA00022968"/>
    </source>
</evidence>
<evidence type="ECO:0000313" key="12">
    <source>
        <dbReference type="Proteomes" id="UP000189911"/>
    </source>
</evidence>
<evidence type="ECO:0000256" key="9">
    <source>
        <dbReference type="ARBA" id="ARBA00023180"/>
    </source>
</evidence>
<evidence type="ECO:0000256" key="2">
    <source>
        <dbReference type="ARBA" id="ARBA00009105"/>
    </source>
</evidence>
<dbReference type="Pfam" id="PF11051">
    <property type="entry name" value="Mannosyl_trans3"/>
    <property type="match status" value="1"/>
</dbReference>
<name>A0A1G4K7E2_9SACH</name>
<gene>
    <name evidence="11" type="ORF">LANO_0F04082G</name>
</gene>
<evidence type="ECO:0000256" key="5">
    <source>
        <dbReference type="ARBA" id="ARBA00022692"/>
    </source>
</evidence>
<sequence length="736" mass="85863">MSFSLRERMRDSSSPVHKMVRRVLHTLRSTQLPSARMVAKVLMPLIAIVAAVVIYIQASKLGQYSKLSQYTPEYMSDRRNEEPDWFDSSTFYSTRVDPVQGKKFSPLELLPGYDKDMISRRQKSWDFLGRKHRFKKFEELSTEAKCLFYFHKVYELTPNWSNDYKKWDFIINDDEMLNLQDVDEASSEAIKSRKRENDMALGIERARMYDLCFVSPAAANVDMAKILQKQGRAGGSSVSEIDQWDFEHRMWPMLRKFNATTFEDLIPRITNPQGEILEKGFLPPMGKKREASDVAVKYQYDGSRSFLWNWNQMSSRVSPRGIVLSFGDAQLELASKFLAHMRFTGNTLPIQVVTKGDVSRETIEILLKMAQADTIDFPKTDYKNAKNVKQELWFLDVSPTLDPDVKDSFDRFKNKWLAASFNLFQEYAFIDIDAVNYVDMNYFFDNTDYRITGTLFFKDRFLNEVIDHKCPAMLETLAPRFMDGYYMRTFSAIQPDHVEFACEKWLSPAELTYRDFFFFNKKHQMDSGLVVVDKDSHSVPLMISMMMHLTPKLNSCSYGDKEFFWLGFQASGHQFSFHKSRPGATGMVRDEPNVNKQMKQRKSEICSIIISHISPRDGLLWVNGGTQNCKFDVARKDWDDDNLHMSAKYSSFEDMEKQYKGPVDMHSGIIPAEKPDVWGKPDQRCKGYYYCARYEQHIKPYSFNKKYEKGQLITFSSEQREKYNAINKVWVTNYLS</sequence>
<keyword evidence="3" id="KW-0328">Glycosyltransferase</keyword>
<keyword evidence="9" id="KW-0325">Glycoprotein</keyword>
<keyword evidence="5 10" id="KW-0812">Transmembrane</keyword>
<proteinExistence type="inferred from homology"/>
<organism evidence="11 12">
    <name type="scientific">Lachancea nothofagi CBS 11611</name>
    <dbReference type="NCBI Taxonomy" id="1266666"/>
    <lineage>
        <taxon>Eukaryota</taxon>
        <taxon>Fungi</taxon>
        <taxon>Dikarya</taxon>
        <taxon>Ascomycota</taxon>
        <taxon>Saccharomycotina</taxon>
        <taxon>Saccharomycetes</taxon>
        <taxon>Saccharomycetales</taxon>
        <taxon>Saccharomycetaceae</taxon>
        <taxon>Lachancea</taxon>
    </lineage>
</organism>
<dbReference type="AlphaFoldDB" id="A0A1G4K7E2"/>
<reference evidence="12" key="1">
    <citation type="submission" date="2016-03" db="EMBL/GenBank/DDBJ databases">
        <authorList>
            <person name="Devillers Hugo."/>
        </authorList>
    </citation>
    <scope>NUCLEOTIDE SEQUENCE [LARGE SCALE GENOMIC DNA]</scope>
</reference>
<accession>A0A1G4K7E2</accession>
<protein>
    <submittedName>
        <fullName evidence="11">LANO_0F04082g1_1</fullName>
    </submittedName>
</protein>
<feature type="transmembrane region" description="Helical" evidence="10">
    <location>
        <begin position="37"/>
        <end position="58"/>
    </location>
</feature>
<evidence type="ECO:0000313" key="11">
    <source>
        <dbReference type="EMBL" id="SCU99868.1"/>
    </source>
</evidence>
<dbReference type="SUPFAM" id="SSF53448">
    <property type="entry name" value="Nucleotide-diphospho-sugar transferases"/>
    <property type="match status" value="1"/>
</dbReference>
<dbReference type="GO" id="GO:0000033">
    <property type="term" value="F:alpha-1,3-mannosyltransferase activity"/>
    <property type="evidence" value="ECO:0007669"/>
    <property type="project" value="TreeGrafter"/>
</dbReference>
<dbReference type="GO" id="GO:0006493">
    <property type="term" value="P:protein O-linked glycosylation"/>
    <property type="evidence" value="ECO:0007669"/>
    <property type="project" value="TreeGrafter"/>
</dbReference>
<evidence type="ECO:0000256" key="1">
    <source>
        <dbReference type="ARBA" id="ARBA00004606"/>
    </source>
</evidence>
<keyword evidence="8 10" id="KW-0472">Membrane</keyword>
<comment type="subcellular location">
    <subcellularLocation>
        <location evidence="1">Membrane</location>
        <topology evidence="1">Single-pass type II membrane protein</topology>
    </subcellularLocation>
</comment>
<dbReference type="InterPro" id="IPR022751">
    <property type="entry name" value="Alpha_mannosyltransferase"/>
</dbReference>
<evidence type="ECO:0000256" key="8">
    <source>
        <dbReference type="ARBA" id="ARBA00023136"/>
    </source>
</evidence>
<dbReference type="Proteomes" id="UP000189911">
    <property type="component" value="Chromosome F"/>
</dbReference>
<dbReference type="InterPro" id="IPR029044">
    <property type="entry name" value="Nucleotide-diphossugar_trans"/>
</dbReference>
<dbReference type="GO" id="GO:0016020">
    <property type="term" value="C:membrane"/>
    <property type="evidence" value="ECO:0007669"/>
    <property type="project" value="UniProtKB-SubCell"/>
</dbReference>
<dbReference type="PANTHER" id="PTHR31392">
    <property type="entry name" value="ALPHA-1,3-MANNOSYLTRANSFERASE MNN1-RELATED"/>
    <property type="match status" value="1"/>
</dbReference>
<dbReference type="GO" id="GO:0005794">
    <property type="term" value="C:Golgi apparatus"/>
    <property type="evidence" value="ECO:0007669"/>
    <property type="project" value="TreeGrafter"/>
</dbReference>
<dbReference type="OrthoDB" id="430354at2759"/>
<keyword evidence="4" id="KW-0808">Transferase</keyword>